<sequence>MAGKVAPLVALRLLTADPSQTLWELHQQFNGPIPGIEVRRPTLEDTYLGMVGADLPEGSETGLTAARTEAS</sequence>
<evidence type="ECO:0008006" key="4">
    <source>
        <dbReference type="Google" id="ProtNLM"/>
    </source>
</evidence>
<dbReference type="Proteomes" id="UP000654471">
    <property type="component" value="Unassembled WGS sequence"/>
</dbReference>
<protein>
    <recommendedName>
        <fullName evidence="4">ABC transporter ATP-binding protein</fullName>
    </recommendedName>
</protein>
<proteinExistence type="predicted"/>
<dbReference type="EMBL" id="BMRP01000004">
    <property type="protein sequence ID" value="GGU52557.1"/>
    <property type="molecule type" value="Genomic_DNA"/>
</dbReference>
<accession>A0ABQ2UVQ1</accession>
<keyword evidence="3" id="KW-1185">Reference proteome</keyword>
<comment type="caution">
    <text evidence="2">The sequence shown here is derived from an EMBL/GenBank/DDBJ whole genome shotgun (WGS) entry which is preliminary data.</text>
</comment>
<gene>
    <name evidence="2" type="ORF">GCM10010211_16210</name>
</gene>
<evidence type="ECO:0000256" key="1">
    <source>
        <dbReference type="SAM" id="MobiDB-lite"/>
    </source>
</evidence>
<reference evidence="3" key="1">
    <citation type="journal article" date="2019" name="Int. J. Syst. Evol. Microbiol.">
        <title>The Global Catalogue of Microorganisms (GCM) 10K type strain sequencing project: providing services to taxonomists for standard genome sequencing and annotation.</title>
        <authorList>
            <consortium name="The Broad Institute Genomics Platform"/>
            <consortium name="The Broad Institute Genome Sequencing Center for Infectious Disease"/>
            <person name="Wu L."/>
            <person name="Ma J."/>
        </authorList>
    </citation>
    <scope>NUCLEOTIDE SEQUENCE [LARGE SCALE GENOMIC DNA]</scope>
    <source>
        <strain evidence="3">JCM 3399</strain>
    </source>
</reference>
<evidence type="ECO:0000313" key="2">
    <source>
        <dbReference type="EMBL" id="GGU52557.1"/>
    </source>
</evidence>
<evidence type="ECO:0000313" key="3">
    <source>
        <dbReference type="Proteomes" id="UP000654471"/>
    </source>
</evidence>
<organism evidence="2 3">
    <name type="scientific">Streptomyces albospinus</name>
    <dbReference type="NCBI Taxonomy" id="285515"/>
    <lineage>
        <taxon>Bacteria</taxon>
        <taxon>Bacillati</taxon>
        <taxon>Actinomycetota</taxon>
        <taxon>Actinomycetes</taxon>
        <taxon>Kitasatosporales</taxon>
        <taxon>Streptomycetaceae</taxon>
        <taxon>Streptomyces</taxon>
    </lineage>
</organism>
<name>A0ABQ2UVQ1_9ACTN</name>
<feature type="region of interest" description="Disordered" evidence="1">
    <location>
        <begin position="52"/>
        <end position="71"/>
    </location>
</feature>